<reference evidence="4 5" key="1">
    <citation type="journal article" date="2015" name="Genome Announc.">
        <title>Expanding the biotechnology potential of lactobacilli through comparative genomics of 213 strains and associated genera.</title>
        <authorList>
            <person name="Sun Z."/>
            <person name="Harris H.M."/>
            <person name="McCann A."/>
            <person name="Guo C."/>
            <person name="Argimon S."/>
            <person name="Zhang W."/>
            <person name="Yang X."/>
            <person name="Jeffery I.B."/>
            <person name="Cooney J.C."/>
            <person name="Kagawa T.F."/>
            <person name="Liu W."/>
            <person name="Song Y."/>
            <person name="Salvetti E."/>
            <person name="Wrobel A."/>
            <person name="Rasinkangas P."/>
            <person name="Parkhill J."/>
            <person name="Rea M.C."/>
            <person name="O'Sullivan O."/>
            <person name="Ritari J."/>
            <person name="Douillard F.P."/>
            <person name="Paul Ross R."/>
            <person name="Yang R."/>
            <person name="Briner A.E."/>
            <person name="Felis G.E."/>
            <person name="de Vos W.M."/>
            <person name="Barrangou R."/>
            <person name="Klaenhammer T.R."/>
            <person name="Caufield P.W."/>
            <person name="Cui Y."/>
            <person name="Zhang H."/>
            <person name="O'Toole P.W."/>
        </authorList>
    </citation>
    <scope>NUCLEOTIDE SEQUENCE [LARGE SCALE GENOMIC DNA]</scope>
    <source>
        <strain evidence="4 5">DSM 15354</strain>
    </source>
</reference>
<evidence type="ECO:0000313" key="5">
    <source>
        <dbReference type="Proteomes" id="UP000051931"/>
    </source>
</evidence>
<dbReference type="eggNOG" id="COG2813">
    <property type="taxonomic scope" value="Bacteria"/>
</dbReference>
<evidence type="ECO:0000256" key="2">
    <source>
        <dbReference type="ARBA" id="ARBA00022679"/>
    </source>
</evidence>
<dbReference type="SUPFAM" id="SSF53335">
    <property type="entry name" value="S-adenosyl-L-methionine-dependent methyltransferases"/>
    <property type="match status" value="1"/>
</dbReference>
<dbReference type="Proteomes" id="UP000051931">
    <property type="component" value="Unassembled WGS sequence"/>
</dbReference>
<dbReference type="CDD" id="cd02440">
    <property type="entry name" value="AdoMet_MTases"/>
    <property type="match status" value="1"/>
</dbReference>
<name>A0A0R1S9K5_9LACO</name>
<dbReference type="PANTHER" id="PTHR47816">
    <property type="entry name" value="RIBOSOMAL RNA SMALL SUBUNIT METHYLTRANSFERASE C"/>
    <property type="match status" value="1"/>
</dbReference>
<evidence type="ECO:0000256" key="1">
    <source>
        <dbReference type="ARBA" id="ARBA00022603"/>
    </source>
</evidence>
<protein>
    <submittedName>
        <fullName evidence="4">16S RNA methylase RsmC</fullName>
    </submittedName>
</protein>
<proteinExistence type="predicted"/>
<evidence type="ECO:0000259" key="3">
    <source>
        <dbReference type="Pfam" id="PF05175"/>
    </source>
</evidence>
<dbReference type="STRING" id="1122152.GCA_000425905_00806"/>
<dbReference type="PANTHER" id="PTHR47816:SF4">
    <property type="entry name" value="RIBOSOMAL RNA SMALL SUBUNIT METHYLTRANSFERASE C"/>
    <property type="match status" value="1"/>
</dbReference>
<dbReference type="Pfam" id="PF05175">
    <property type="entry name" value="MTS"/>
    <property type="match status" value="1"/>
</dbReference>
<sequence>MWIVFFLLIFVIILLEARKDMAEQYFTENPNVEHDLKIVDYHLDGIDLKLTTDAGVFSKNRVDYGSGVLIRNMLAENPVAGDILDVGCGYGPIGLFAAKKWQQRQVDMVDVNERAMDLARKNAEVNGVSNVNIFASNVYENVKGSYAMILTNPPIRAGKSVVSEILAKSADHLLAGGELLVVIQKKQGAPSAKKLMEATFGNCEILERDKGYYILKSVK</sequence>
<keyword evidence="5" id="KW-1185">Reference proteome</keyword>
<evidence type="ECO:0000313" key="4">
    <source>
        <dbReference type="EMBL" id="KRL63109.1"/>
    </source>
</evidence>
<accession>A0A0R1S9K5</accession>
<dbReference type="GO" id="GO:0032259">
    <property type="term" value="P:methylation"/>
    <property type="evidence" value="ECO:0007669"/>
    <property type="project" value="UniProtKB-KW"/>
</dbReference>
<dbReference type="InterPro" id="IPR029063">
    <property type="entry name" value="SAM-dependent_MTases_sf"/>
</dbReference>
<dbReference type="EMBL" id="AZFB01000005">
    <property type="protein sequence ID" value="KRL63109.1"/>
    <property type="molecule type" value="Genomic_DNA"/>
</dbReference>
<comment type="caution">
    <text evidence="4">The sequence shown here is derived from an EMBL/GenBank/DDBJ whole genome shotgun (WGS) entry which is preliminary data.</text>
</comment>
<keyword evidence="1 4" id="KW-0489">Methyltransferase</keyword>
<dbReference type="AlphaFoldDB" id="A0A0R1S9K5"/>
<organism evidence="4 5">
    <name type="scientific">Lactobacillus psittaci DSM 15354</name>
    <dbReference type="NCBI Taxonomy" id="1122152"/>
    <lineage>
        <taxon>Bacteria</taxon>
        <taxon>Bacillati</taxon>
        <taxon>Bacillota</taxon>
        <taxon>Bacilli</taxon>
        <taxon>Lactobacillales</taxon>
        <taxon>Lactobacillaceae</taxon>
        <taxon>Lactobacillus</taxon>
    </lineage>
</organism>
<dbReference type="Gene3D" id="3.40.50.150">
    <property type="entry name" value="Vaccinia Virus protein VP39"/>
    <property type="match status" value="1"/>
</dbReference>
<feature type="domain" description="Methyltransferase small" evidence="3">
    <location>
        <begin position="48"/>
        <end position="216"/>
    </location>
</feature>
<dbReference type="InterPro" id="IPR046977">
    <property type="entry name" value="RsmC/RlmG"/>
</dbReference>
<dbReference type="GO" id="GO:0008757">
    <property type="term" value="F:S-adenosylmethionine-dependent methyltransferase activity"/>
    <property type="evidence" value="ECO:0007669"/>
    <property type="project" value="InterPro"/>
</dbReference>
<gene>
    <name evidence="4" type="ORF">FC23_GL001048</name>
</gene>
<dbReference type="InterPro" id="IPR007848">
    <property type="entry name" value="Small_mtfrase_dom"/>
</dbReference>
<dbReference type="PATRIC" id="fig|1122152.4.peg.1078"/>
<keyword evidence="2" id="KW-0808">Transferase</keyword>